<accession>A0A284RVJ0</accession>
<keyword evidence="2" id="KW-1185">Reference proteome</keyword>
<dbReference type="Proteomes" id="UP000219338">
    <property type="component" value="Unassembled WGS sequence"/>
</dbReference>
<evidence type="ECO:0008006" key="3">
    <source>
        <dbReference type="Google" id="ProtNLM"/>
    </source>
</evidence>
<gene>
    <name evidence="1" type="ORF">ARMOST_16188</name>
</gene>
<protein>
    <recommendedName>
        <fullName evidence="3">RNase H type-1 domain-containing protein</fullName>
    </recommendedName>
</protein>
<proteinExistence type="predicted"/>
<evidence type="ECO:0000313" key="2">
    <source>
        <dbReference type="Proteomes" id="UP000219338"/>
    </source>
</evidence>
<dbReference type="EMBL" id="FUEG01000018">
    <property type="protein sequence ID" value="SJL12757.1"/>
    <property type="molecule type" value="Genomic_DNA"/>
</dbReference>
<name>A0A284RVJ0_ARMOS</name>
<dbReference type="STRING" id="47428.A0A284RVJ0"/>
<organism evidence="1 2">
    <name type="scientific">Armillaria ostoyae</name>
    <name type="common">Armillaria root rot fungus</name>
    <dbReference type="NCBI Taxonomy" id="47428"/>
    <lineage>
        <taxon>Eukaryota</taxon>
        <taxon>Fungi</taxon>
        <taxon>Dikarya</taxon>
        <taxon>Basidiomycota</taxon>
        <taxon>Agaricomycotina</taxon>
        <taxon>Agaricomycetes</taxon>
        <taxon>Agaricomycetidae</taxon>
        <taxon>Agaricales</taxon>
        <taxon>Marasmiineae</taxon>
        <taxon>Physalacriaceae</taxon>
        <taxon>Armillaria</taxon>
    </lineage>
</organism>
<dbReference type="AlphaFoldDB" id="A0A284RVJ0"/>
<reference evidence="2" key="1">
    <citation type="journal article" date="2017" name="Nat. Ecol. Evol.">
        <title>Genome expansion and lineage-specific genetic innovations in the forest pathogenic fungi Armillaria.</title>
        <authorList>
            <person name="Sipos G."/>
            <person name="Prasanna A.N."/>
            <person name="Walter M.C."/>
            <person name="O'Connor E."/>
            <person name="Balint B."/>
            <person name="Krizsan K."/>
            <person name="Kiss B."/>
            <person name="Hess J."/>
            <person name="Varga T."/>
            <person name="Slot J."/>
            <person name="Riley R."/>
            <person name="Boka B."/>
            <person name="Rigling D."/>
            <person name="Barry K."/>
            <person name="Lee J."/>
            <person name="Mihaltcheva S."/>
            <person name="LaButti K."/>
            <person name="Lipzen A."/>
            <person name="Waldron R."/>
            <person name="Moloney N.M."/>
            <person name="Sperisen C."/>
            <person name="Kredics L."/>
            <person name="Vagvoelgyi C."/>
            <person name="Patrignani A."/>
            <person name="Fitzpatrick D."/>
            <person name="Nagy I."/>
            <person name="Doyle S."/>
            <person name="Anderson J.B."/>
            <person name="Grigoriev I.V."/>
            <person name="Gueldener U."/>
            <person name="Muensterkoetter M."/>
            <person name="Nagy L.G."/>
        </authorList>
    </citation>
    <scope>NUCLEOTIDE SEQUENCE [LARGE SCALE GENOMIC DNA]</scope>
    <source>
        <strain evidence="2">C18/9</strain>
    </source>
</reference>
<evidence type="ECO:0000313" key="1">
    <source>
        <dbReference type="EMBL" id="SJL12757.1"/>
    </source>
</evidence>
<sequence length="118" mass="13456">MIQDLKWWETTLSKPSLFCSLQPKGPQLDWDISVDASMDWGIGMIVNSKWDAWSLHPGWKSEGRNISWLEALAIEFLVYILEANDLRDVTIPAHSDNQRVISAFEKSHSQSISINLSI</sequence>
<dbReference type="OrthoDB" id="2506773at2759"/>